<dbReference type="NCBIfam" id="TIGR00255">
    <property type="entry name" value="YicC/YloC family endoribonuclease"/>
    <property type="match status" value="1"/>
</dbReference>
<name>A0A1W9HR99_9HYPH</name>
<dbReference type="Pfam" id="PF08340">
    <property type="entry name" value="YicC-like_C"/>
    <property type="match status" value="1"/>
</dbReference>
<evidence type="ECO:0000256" key="1">
    <source>
        <dbReference type="ARBA" id="ARBA00001968"/>
    </source>
</evidence>
<dbReference type="EMBL" id="LWDL01000029">
    <property type="protein sequence ID" value="OQW49995.1"/>
    <property type="molecule type" value="Genomic_DNA"/>
</dbReference>
<feature type="domain" description="Endoribonuclease YicC-like N-terminal" evidence="6">
    <location>
        <begin position="3"/>
        <end position="160"/>
    </location>
</feature>
<gene>
    <name evidence="8" type="ORF">A4S15_13815</name>
</gene>
<evidence type="ECO:0000313" key="8">
    <source>
        <dbReference type="EMBL" id="OQW49995.1"/>
    </source>
</evidence>
<dbReference type="InterPro" id="IPR005229">
    <property type="entry name" value="YicC/YloC-like"/>
</dbReference>
<dbReference type="InterPro" id="IPR013527">
    <property type="entry name" value="YicC-like_N"/>
</dbReference>
<dbReference type="PANTHER" id="PTHR30636:SF3">
    <property type="entry name" value="UPF0701 PROTEIN YICC"/>
    <property type="match status" value="1"/>
</dbReference>
<comment type="similarity">
    <text evidence="5">Belongs to the YicC/YloC family.</text>
</comment>
<protein>
    <recommendedName>
        <fullName evidence="10">YicC family protein</fullName>
    </recommendedName>
</protein>
<dbReference type="Proteomes" id="UP000192872">
    <property type="component" value="Unassembled WGS sequence"/>
</dbReference>
<dbReference type="Pfam" id="PF03755">
    <property type="entry name" value="YicC-like_N"/>
    <property type="match status" value="1"/>
</dbReference>
<dbReference type="GO" id="GO:0004521">
    <property type="term" value="F:RNA endonuclease activity"/>
    <property type="evidence" value="ECO:0007669"/>
    <property type="project" value="InterPro"/>
</dbReference>
<evidence type="ECO:0000256" key="3">
    <source>
        <dbReference type="ARBA" id="ARBA00022759"/>
    </source>
</evidence>
<evidence type="ECO:0008006" key="10">
    <source>
        <dbReference type="Google" id="ProtNLM"/>
    </source>
</evidence>
<keyword evidence="2" id="KW-0540">Nuclease</keyword>
<reference evidence="8 9" key="1">
    <citation type="journal article" date="2017" name="Water Res.">
        <title>Comammox in drinking water systems.</title>
        <authorList>
            <person name="Wang Y."/>
            <person name="Ma L."/>
            <person name="Mao Y."/>
            <person name="Jiang X."/>
            <person name="Xia Y."/>
            <person name="Yu K."/>
            <person name="Li B."/>
            <person name="Zhang T."/>
        </authorList>
    </citation>
    <scope>NUCLEOTIDE SEQUENCE [LARGE SCALE GENOMIC DNA]</scope>
    <source>
        <strain evidence="8">SG_bin8</strain>
    </source>
</reference>
<dbReference type="GO" id="GO:0016787">
    <property type="term" value="F:hydrolase activity"/>
    <property type="evidence" value="ECO:0007669"/>
    <property type="project" value="UniProtKB-KW"/>
</dbReference>
<evidence type="ECO:0000256" key="5">
    <source>
        <dbReference type="ARBA" id="ARBA00035648"/>
    </source>
</evidence>
<dbReference type="PANTHER" id="PTHR30636">
    <property type="entry name" value="UPF0701 PROTEIN YICC"/>
    <property type="match status" value="1"/>
</dbReference>
<keyword evidence="4" id="KW-0378">Hydrolase</keyword>
<evidence type="ECO:0000259" key="6">
    <source>
        <dbReference type="Pfam" id="PF03755"/>
    </source>
</evidence>
<evidence type="ECO:0000256" key="2">
    <source>
        <dbReference type="ARBA" id="ARBA00022722"/>
    </source>
</evidence>
<proteinExistence type="inferred from homology"/>
<evidence type="ECO:0000256" key="4">
    <source>
        <dbReference type="ARBA" id="ARBA00022801"/>
    </source>
</evidence>
<dbReference type="AlphaFoldDB" id="A0A1W9HR99"/>
<accession>A0A1W9HR99</accession>
<sequence>MPIASMTGFARVSGNFRDVSWAWELKSVNGRGLDMRLRVAPGLDGVEITVREILQRHVQRGTIQANLAIDRPPRPAEIRINHDILSALVKAAGAVHDEAGSRIAPASVDGLLAVRGVVEIIERPDDDEARAGLTAAVIDGFSAAVGALVEARSVEGRNVAEILSQQIASIEKRVGEAEVIVAGLPQELKARISDQVQALLSGSSAFDPERLHQEAILLATRADVREELDRLQAHIDHARKLVADGGAIGRKLDFLAQEFNREANTLCSKSSNKQLTQIGLSLKTVIDQMREQVQNIE</sequence>
<comment type="cofactor">
    <cofactor evidence="1">
        <name>a divalent metal cation</name>
        <dbReference type="ChEBI" id="CHEBI:60240"/>
    </cofactor>
</comment>
<organism evidence="8 9">
    <name type="scientific">Candidatus Raskinella chloraquaticus</name>
    <dbReference type="NCBI Taxonomy" id="1951219"/>
    <lineage>
        <taxon>Bacteria</taxon>
        <taxon>Pseudomonadati</taxon>
        <taxon>Pseudomonadota</taxon>
        <taxon>Alphaproteobacteria</taxon>
        <taxon>Hyphomicrobiales</taxon>
        <taxon>Phreatobacteraceae</taxon>
        <taxon>Candidatus Raskinella</taxon>
    </lineage>
</organism>
<dbReference type="STRING" id="1827387.A4S15_13815"/>
<evidence type="ECO:0000313" key="9">
    <source>
        <dbReference type="Proteomes" id="UP000192872"/>
    </source>
</evidence>
<dbReference type="InterPro" id="IPR013551">
    <property type="entry name" value="YicC-like_C"/>
</dbReference>
<evidence type="ECO:0000259" key="7">
    <source>
        <dbReference type="Pfam" id="PF08340"/>
    </source>
</evidence>
<comment type="caution">
    <text evidence="8">The sequence shown here is derived from an EMBL/GenBank/DDBJ whole genome shotgun (WGS) entry which is preliminary data.</text>
</comment>
<keyword evidence="3" id="KW-0255">Endonuclease</keyword>
<feature type="domain" description="Endoribonuclease YicC-like C-terminal" evidence="7">
    <location>
        <begin position="184"/>
        <end position="297"/>
    </location>
</feature>